<evidence type="ECO:0000256" key="5">
    <source>
        <dbReference type="ARBA" id="ARBA00025050"/>
    </source>
</evidence>
<dbReference type="SUPFAM" id="SSF55194">
    <property type="entry name" value="Ribosome recycling factor, RRF"/>
    <property type="match status" value="1"/>
</dbReference>
<comment type="caution">
    <text evidence="8">The sequence shown here is derived from an EMBL/GenBank/DDBJ whole genome shotgun (WGS) entry which is preliminary data.</text>
</comment>
<dbReference type="GO" id="GO:0005829">
    <property type="term" value="C:cytosol"/>
    <property type="evidence" value="ECO:0007669"/>
    <property type="project" value="GOC"/>
</dbReference>
<accession>A0A0R0D6X2</accession>
<dbReference type="PATRIC" id="fig|336566.3.peg.891"/>
<evidence type="ECO:0000256" key="3">
    <source>
        <dbReference type="ARBA" id="ARBA00022490"/>
    </source>
</evidence>
<keyword evidence="4 6" id="KW-0648">Protein biosynthesis</keyword>
<keyword evidence="9" id="KW-1185">Reference proteome</keyword>
<dbReference type="GO" id="GO:0043023">
    <property type="term" value="F:ribosomal large subunit binding"/>
    <property type="evidence" value="ECO:0007669"/>
    <property type="project" value="TreeGrafter"/>
</dbReference>
<sequence length="184" mass="20542">MLNEIKQDAQARMAKSIDALRQILTTIRTGRASPALLDRITVNAYGNPSTPLQQVASISNADAHSLLVTPFDKSMIKEIEKGLYNAELTPNTIGTTIRINLPPPTEERRRELGKQVQKEGEDAKVAVRNIRRDANQSVKDLLKSKELSEDDVRRGEDDIQKLTDKAIKDIDEVVKKKEAELMAV</sequence>
<dbReference type="GO" id="GO:0002184">
    <property type="term" value="P:cytoplasmic translational termination"/>
    <property type="evidence" value="ECO:0007669"/>
    <property type="project" value="TreeGrafter"/>
</dbReference>
<reference evidence="8 9" key="1">
    <citation type="submission" date="2015-05" db="EMBL/GenBank/DDBJ databases">
        <title>Genome sequencing and analysis of members of genus Stenotrophomonas.</title>
        <authorList>
            <person name="Patil P.P."/>
            <person name="Midha S."/>
            <person name="Patil P.B."/>
        </authorList>
    </citation>
    <scope>NUCLEOTIDE SEQUENCE [LARGE SCALE GENOMIC DNA]</scope>
    <source>
        <strain evidence="8 9">DSM 24757</strain>
    </source>
</reference>
<evidence type="ECO:0000256" key="2">
    <source>
        <dbReference type="ARBA" id="ARBA00005912"/>
    </source>
</evidence>
<comment type="subcellular location">
    <subcellularLocation>
        <location evidence="1 6">Cytoplasm</location>
    </subcellularLocation>
</comment>
<evidence type="ECO:0000259" key="7">
    <source>
        <dbReference type="Pfam" id="PF01765"/>
    </source>
</evidence>
<comment type="function">
    <text evidence="5 6">Responsible for the release of ribosomes from messenger RNA at the termination of protein biosynthesis. May increase the efficiency of translation by recycling ribosomes from one round of translation to another.</text>
</comment>
<name>A0A0R0D6X2_9GAMM</name>
<dbReference type="InterPro" id="IPR036191">
    <property type="entry name" value="RRF_sf"/>
</dbReference>
<dbReference type="Gene3D" id="1.10.132.20">
    <property type="entry name" value="Ribosome-recycling factor"/>
    <property type="match status" value="1"/>
</dbReference>
<evidence type="ECO:0000313" key="9">
    <source>
        <dbReference type="Proteomes" id="UP000050956"/>
    </source>
</evidence>
<dbReference type="NCBIfam" id="TIGR00496">
    <property type="entry name" value="frr"/>
    <property type="match status" value="1"/>
</dbReference>
<keyword evidence="3 6" id="KW-0963">Cytoplasm</keyword>
<dbReference type="PANTHER" id="PTHR20982:SF3">
    <property type="entry name" value="MITOCHONDRIAL RIBOSOME RECYCLING FACTOR PSEUDO 1"/>
    <property type="match status" value="1"/>
</dbReference>
<evidence type="ECO:0000256" key="6">
    <source>
        <dbReference type="HAMAP-Rule" id="MF_00040"/>
    </source>
</evidence>
<dbReference type="FunFam" id="1.10.132.20:FF:000001">
    <property type="entry name" value="Ribosome-recycling factor"/>
    <property type="match status" value="1"/>
</dbReference>
<evidence type="ECO:0000313" key="8">
    <source>
        <dbReference type="EMBL" id="KRG77381.1"/>
    </source>
</evidence>
<organism evidence="8 9">
    <name type="scientific">Stenotrophomonas ginsengisoli</name>
    <dbReference type="NCBI Taxonomy" id="336566"/>
    <lineage>
        <taxon>Bacteria</taxon>
        <taxon>Pseudomonadati</taxon>
        <taxon>Pseudomonadota</taxon>
        <taxon>Gammaproteobacteria</taxon>
        <taxon>Lysobacterales</taxon>
        <taxon>Lysobacteraceae</taxon>
        <taxon>Stenotrophomonas</taxon>
    </lineage>
</organism>
<dbReference type="InterPro" id="IPR023584">
    <property type="entry name" value="Ribosome_recyc_fac_dom"/>
</dbReference>
<evidence type="ECO:0000256" key="1">
    <source>
        <dbReference type="ARBA" id="ARBA00004496"/>
    </source>
</evidence>
<dbReference type="Pfam" id="PF01765">
    <property type="entry name" value="RRF"/>
    <property type="match status" value="1"/>
</dbReference>
<evidence type="ECO:0000256" key="4">
    <source>
        <dbReference type="ARBA" id="ARBA00022917"/>
    </source>
</evidence>
<dbReference type="CDD" id="cd00520">
    <property type="entry name" value="RRF"/>
    <property type="match status" value="1"/>
</dbReference>
<dbReference type="EMBL" id="LDJM01000018">
    <property type="protein sequence ID" value="KRG77381.1"/>
    <property type="molecule type" value="Genomic_DNA"/>
</dbReference>
<dbReference type="FunFam" id="3.30.1360.40:FF:000001">
    <property type="entry name" value="Ribosome-recycling factor"/>
    <property type="match status" value="1"/>
</dbReference>
<protein>
    <recommendedName>
        <fullName evidence="6">Ribosome-recycling factor</fullName>
        <shortName evidence="6">RRF</shortName>
    </recommendedName>
    <alternativeName>
        <fullName evidence="6">Ribosome-releasing factor</fullName>
    </alternativeName>
</protein>
<dbReference type="RefSeq" id="WP_057637728.1">
    <property type="nucleotide sequence ID" value="NZ_LDJM01000018.1"/>
</dbReference>
<dbReference type="OrthoDB" id="9804006at2"/>
<dbReference type="STRING" id="336566.ABB30_07730"/>
<proteinExistence type="inferred from homology"/>
<dbReference type="Proteomes" id="UP000050956">
    <property type="component" value="Unassembled WGS sequence"/>
</dbReference>
<dbReference type="Gene3D" id="3.30.1360.40">
    <property type="match status" value="1"/>
</dbReference>
<dbReference type="HAMAP" id="MF_00040">
    <property type="entry name" value="RRF"/>
    <property type="match status" value="1"/>
</dbReference>
<gene>
    <name evidence="6 8" type="primary">frr</name>
    <name evidence="8" type="ORF">ABB30_07730</name>
</gene>
<comment type="similarity">
    <text evidence="2 6">Belongs to the RRF family.</text>
</comment>
<dbReference type="PANTHER" id="PTHR20982">
    <property type="entry name" value="RIBOSOME RECYCLING FACTOR"/>
    <property type="match status" value="1"/>
</dbReference>
<dbReference type="InterPro" id="IPR002661">
    <property type="entry name" value="Ribosome_recyc_fac"/>
</dbReference>
<feature type="domain" description="Ribosome recycling factor" evidence="7">
    <location>
        <begin position="22"/>
        <end position="182"/>
    </location>
</feature>
<dbReference type="AlphaFoldDB" id="A0A0R0D6X2"/>